<evidence type="ECO:0000256" key="5">
    <source>
        <dbReference type="ARBA" id="ARBA00022989"/>
    </source>
</evidence>
<comment type="similarity">
    <text evidence="7">Belongs to the binding-protein-dependent transport system permease family. OppBC subfamily.</text>
</comment>
<keyword evidence="11" id="KW-1185">Reference proteome</keyword>
<keyword evidence="2 8" id="KW-0813">Transport</keyword>
<dbReference type="InterPro" id="IPR025966">
    <property type="entry name" value="OppC_N"/>
</dbReference>
<dbReference type="CDD" id="cd06261">
    <property type="entry name" value="TM_PBP2"/>
    <property type="match status" value="1"/>
</dbReference>
<dbReference type="Pfam" id="PF00528">
    <property type="entry name" value="BPD_transp_1"/>
    <property type="match status" value="1"/>
</dbReference>
<dbReference type="PROSITE" id="PS50928">
    <property type="entry name" value="ABC_TM1"/>
    <property type="match status" value="1"/>
</dbReference>
<feature type="domain" description="ABC transmembrane type-1" evidence="9">
    <location>
        <begin position="81"/>
        <end position="270"/>
    </location>
</feature>
<feature type="transmembrane region" description="Helical" evidence="8">
    <location>
        <begin position="85"/>
        <end position="109"/>
    </location>
</feature>
<dbReference type="InterPro" id="IPR050366">
    <property type="entry name" value="BP-dependent_transpt_permease"/>
</dbReference>
<dbReference type="InterPro" id="IPR053385">
    <property type="entry name" value="ABC_transport_permease"/>
</dbReference>
<gene>
    <name evidence="10" type="ORF">TES1_1606</name>
</gene>
<dbReference type="STRING" id="582419.TES1_1606"/>
<accession>W0I8C9</accession>
<evidence type="ECO:0000256" key="6">
    <source>
        <dbReference type="ARBA" id="ARBA00023136"/>
    </source>
</evidence>
<evidence type="ECO:0000256" key="1">
    <source>
        <dbReference type="ARBA" id="ARBA00004651"/>
    </source>
</evidence>
<evidence type="ECO:0000256" key="8">
    <source>
        <dbReference type="RuleBase" id="RU363032"/>
    </source>
</evidence>
<dbReference type="InterPro" id="IPR035906">
    <property type="entry name" value="MetI-like_sf"/>
</dbReference>
<keyword evidence="5 8" id="KW-1133">Transmembrane helix</keyword>
<keyword evidence="6 8" id="KW-0472">Membrane</keyword>
<dbReference type="EMBL" id="CP006965">
    <property type="protein sequence ID" value="AHF80982.1"/>
    <property type="molecule type" value="Genomic_DNA"/>
</dbReference>
<dbReference type="Gene3D" id="1.10.3720.10">
    <property type="entry name" value="MetI-like"/>
    <property type="match status" value="1"/>
</dbReference>
<feature type="transmembrane region" description="Helical" evidence="8">
    <location>
        <begin position="20"/>
        <end position="41"/>
    </location>
</feature>
<dbReference type="InterPro" id="IPR000515">
    <property type="entry name" value="MetI-like"/>
</dbReference>
<dbReference type="AlphaFoldDB" id="W0I8C9"/>
<proteinExistence type="inferred from homology"/>
<evidence type="ECO:0000256" key="4">
    <source>
        <dbReference type="ARBA" id="ARBA00022692"/>
    </source>
</evidence>
<dbReference type="Proteomes" id="UP000019027">
    <property type="component" value="Chromosome"/>
</dbReference>
<evidence type="ECO:0000256" key="2">
    <source>
        <dbReference type="ARBA" id="ARBA00022448"/>
    </source>
</evidence>
<evidence type="ECO:0000313" key="11">
    <source>
        <dbReference type="Proteomes" id="UP000019027"/>
    </source>
</evidence>
<dbReference type="KEGG" id="ths:TES1_1606"/>
<keyword evidence="4 8" id="KW-0812">Transmembrane</keyword>
<dbReference type="Pfam" id="PF12911">
    <property type="entry name" value="OppC_N"/>
    <property type="match status" value="1"/>
</dbReference>
<reference evidence="10 11" key="1">
    <citation type="journal article" date="2014" name="Int. J. Syst. Evol. Microbiol.">
        <title>Thermococcus paralvinellae sp. nov. and Thermococcus cleftensis sp. nov. of hyperthermophilic heterotrophs from deep-sea hydrothermal vents.</title>
        <authorList>
            <person name="Hensley S.A."/>
            <person name="Jung J.H."/>
            <person name="Park C.S."/>
            <person name="Holden J.F."/>
        </authorList>
    </citation>
    <scope>NUCLEOTIDE SEQUENCE [LARGE SCALE GENOMIC DNA]</scope>
    <source>
        <strain evidence="10 11">ES1</strain>
    </source>
</reference>
<feature type="transmembrane region" description="Helical" evidence="8">
    <location>
        <begin position="248"/>
        <end position="270"/>
    </location>
</feature>
<name>W0I8C9_9EURY</name>
<feature type="transmembrane region" description="Helical" evidence="8">
    <location>
        <begin position="116"/>
        <end position="137"/>
    </location>
</feature>
<comment type="subcellular location">
    <subcellularLocation>
        <location evidence="1 8">Cell membrane</location>
        <topology evidence="1 8">Multi-pass membrane protein</topology>
    </subcellularLocation>
</comment>
<dbReference type="PANTHER" id="PTHR43386">
    <property type="entry name" value="OLIGOPEPTIDE TRANSPORT SYSTEM PERMEASE PROTEIN APPC"/>
    <property type="match status" value="1"/>
</dbReference>
<dbReference type="HOGENOM" id="CLU_028518_5_3_2"/>
<evidence type="ECO:0000313" key="10">
    <source>
        <dbReference type="EMBL" id="AHF80982.1"/>
    </source>
</evidence>
<dbReference type="NCBIfam" id="NF045474">
    <property type="entry name" value="Opp2C"/>
    <property type="match status" value="1"/>
</dbReference>
<evidence type="ECO:0000259" key="9">
    <source>
        <dbReference type="PROSITE" id="PS50928"/>
    </source>
</evidence>
<sequence length="286" mass="31685">MEMRKEEMLKILFRNKLSILGLSIIIALVLIAILAPILAPYPEQALGEPNLKERLQPPSWKHPFGTDHLGRDVLSRVIYGTRTSLIIGFSVVALALLIGVPLGLIAGYFGGKVDLAVMRITDIFLAFPPLLLALLIATTLGRGMVNAILALAISWWPWYTRLARGMAISVKERPYVEAAKAMGIADWKIMLRHILPNSISPVIVQATMDMGSAILEAAALSFLGLGVQPPTPDWGLMVSEGKDYFLNYWWYPVFPGLAIFITVIAFNLLGDAVREVIDPRLRRRFL</sequence>
<dbReference type="GO" id="GO:0055085">
    <property type="term" value="P:transmembrane transport"/>
    <property type="evidence" value="ECO:0007669"/>
    <property type="project" value="InterPro"/>
</dbReference>
<dbReference type="PANTHER" id="PTHR43386:SF1">
    <property type="entry name" value="D,D-DIPEPTIDE TRANSPORT SYSTEM PERMEASE PROTEIN DDPC-RELATED"/>
    <property type="match status" value="1"/>
</dbReference>
<evidence type="ECO:0000256" key="3">
    <source>
        <dbReference type="ARBA" id="ARBA00022475"/>
    </source>
</evidence>
<organism evidence="10 11">
    <name type="scientific">Thermococcus paralvinellae</name>
    <dbReference type="NCBI Taxonomy" id="582419"/>
    <lineage>
        <taxon>Archaea</taxon>
        <taxon>Methanobacteriati</taxon>
        <taxon>Methanobacteriota</taxon>
        <taxon>Thermococci</taxon>
        <taxon>Thermococcales</taxon>
        <taxon>Thermococcaceae</taxon>
        <taxon>Thermococcus</taxon>
    </lineage>
</organism>
<evidence type="ECO:0000256" key="7">
    <source>
        <dbReference type="ARBA" id="ARBA00024202"/>
    </source>
</evidence>
<dbReference type="GO" id="GO:0005886">
    <property type="term" value="C:plasma membrane"/>
    <property type="evidence" value="ECO:0007669"/>
    <property type="project" value="UniProtKB-SubCell"/>
</dbReference>
<protein>
    <submittedName>
        <fullName evidence="10">Dipeptide transport system permease protein DppC</fullName>
    </submittedName>
</protein>
<keyword evidence="3" id="KW-1003">Cell membrane</keyword>
<dbReference type="SUPFAM" id="SSF161098">
    <property type="entry name" value="MetI-like"/>
    <property type="match status" value="1"/>
</dbReference>